<evidence type="ECO:0000256" key="11">
    <source>
        <dbReference type="RuleBase" id="RU365100"/>
    </source>
</evidence>
<evidence type="ECO:0000256" key="10">
    <source>
        <dbReference type="ARBA" id="ARBA00048668"/>
    </source>
</evidence>
<evidence type="ECO:0000256" key="6">
    <source>
        <dbReference type="ARBA" id="ARBA00022598"/>
    </source>
</evidence>
<evidence type="ECO:0000256" key="3">
    <source>
        <dbReference type="ARBA" id="ARBA00013236"/>
    </source>
</evidence>
<comment type="PTM">
    <text evidence="11">Transiently phosphorylated on a His residue during the reaction cycle. Phosphorylation strongly increases the affinity for substrates and increases the rate of nicotinate D-ribonucleotide production. Dephosphorylation regenerates the low-affinity form of the enzyme, leading to product release.</text>
</comment>
<dbReference type="GO" id="GO:0034355">
    <property type="term" value="P:NAD+ biosynthetic process via the salvage pathway"/>
    <property type="evidence" value="ECO:0007669"/>
    <property type="project" value="TreeGrafter"/>
</dbReference>
<dbReference type="PIRSF" id="PIRSF000484">
    <property type="entry name" value="NAPRT"/>
    <property type="match status" value="1"/>
</dbReference>
<dbReference type="PANTHER" id="PTHR11098">
    <property type="entry name" value="NICOTINATE PHOSPHORIBOSYLTRANSFERASE"/>
    <property type="match status" value="1"/>
</dbReference>
<evidence type="ECO:0000256" key="2">
    <source>
        <dbReference type="ARBA" id="ARBA00010897"/>
    </source>
</evidence>
<evidence type="ECO:0000256" key="8">
    <source>
        <dbReference type="ARBA" id="ARBA00022679"/>
    </source>
</evidence>
<proteinExistence type="evidence at transcript level"/>
<dbReference type="NCBIfam" id="TIGR01513">
    <property type="entry name" value="NAPRTase_put"/>
    <property type="match status" value="1"/>
</dbReference>
<keyword evidence="7 11" id="KW-0662">Pyridine nucleotide biosynthesis</keyword>
<dbReference type="GO" id="GO:0005829">
    <property type="term" value="C:cytosol"/>
    <property type="evidence" value="ECO:0007669"/>
    <property type="project" value="TreeGrafter"/>
</dbReference>
<organism evidence="15">
    <name type="scientific">Hirondellea gigas</name>
    <dbReference type="NCBI Taxonomy" id="1518452"/>
    <lineage>
        <taxon>Eukaryota</taxon>
        <taxon>Metazoa</taxon>
        <taxon>Ecdysozoa</taxon>
        <taxon>Arthropoda</taxon>
        <taxon>Crustacea</taxon>
        <taxon>Multicrustacea</taxon>
        <taxon>Malacostraca</taxon>
        <taxon>Eumalacostraca</taxon>
        <taxon>Peracarida</taxon>
        <taxon>Amphipoda</taxon>
        <taxon>Amphilochidea</taxon>
        <taxon>Lysianassida</taxon>
        <taxon>Lysianassidira</taxon>
        <taxon>Lysianassoidea</taxon>
        <taxon>Lysianassidae</taxon>
        <taxon>Hirondellea</taxon>
    </lineage>
</organism>
<evidence type="ECO:0000256" key="4">
    <source>
        <dbReference type="ARBA" id="ARBA00021569"/>
    </source>
</evidence>
<dbReference type="Pfam" id="PF04095">
    <property type="entry name" value="NAPRTase"/>
    <property type="match status" value="1"/>
</dbReference>
<dbReference type="UniPathway" id="UPA00253">
    <property type="reaction ID" value="UER00457"/>
</dbReference>
<dbReference type="GO" id="GO:0016757">
    <property type="term" value="F:glycosyltransferase activity"/>
    <property type="evidence" value="ECO:0007669"/>
    <property type="project" value="UniProtKB-KW"/>
</dbReference>
<comment type="catalytic activity">
    <reaction evidence="10 11">
        <text>5-phospho-alpha-D-ribose 1-diphosphate + nicotinate + ATP + H2O = nicotinate beta-D-ribonucleotide + ADP + phosphate + diphosphate</text>
        <dbReference type="Rhea" id="RHEA:36163"/>
        <dbReference type="ChEBI" id="CHEBI:15377"/>
        <dbReference type="ChEBI" id="CHEBI:30616"/>
        <dbReference type="ChEBI" id="CHEBI:32544"/>
        <dbReference type="ChEBI" id="CHEBI:33019"/>
        <dbReference type="ChEBI" id="CHEBI:43474"/>
        <dbReference type="ChEBI" id="CHEBI:57502"/>
        <dbReference type="ChEBI" id="CHEBI:58017"/>
        <dbReference type="ChEBI" id="CHEBI:456216"/>
        <dbReference type="EC" id="6.3.4.21"/>
    </reaction>
</comment>
<dbReference type="AlphaFoldDB" id="A0A6A7GAJ7"/>
<dbReference type="InterPro" id="IPR040727">
    <property type="entry name" value="NAPRTase_N"/>
</dbReference>
<keyword evidence="6 11" id="KW-0436">Ligase</keyword>
<evidence type="ECO:0000256" key="1">
    <source>
        <dbReference type="ARBA" id="ARBA00004952"/>
    </source>
</evidence>
<evidence type="ECO:0000259" key="13">
    <source>
        <dbReference type="Pfam" id="PF17767"/>
    </source>
</evidence>
<dbReference type="GO" id="GO:0004516">
    <property type="term" value="F:nicotinate phosphoribosyltransferase activity"/>
    <property type="evidence" value="ECO:0007669"/>
    <property type="project" value="UniProtKB-UniRule"/>
</dbReference>
<dbReference type="Gene3D" id="3.20.20.70">
    <property type="entry name" value="Aldolase class I"/>
    <property type="match status" value="1"/>
</dbReference>
<evidence type="ECO:0000259" key="12">
    <source>
        <dbReference type="Pfam" id="PF04095"/>
    </source>
</evidence>
<dbReference type="EMBL" id="IACT01008070">
    <property type="protein sequence ID" value="LAC27182.1"/>
    <property type="molecule type" value="mRNA"/>
</dbReference>
<accession>A0A6A7GAJ7</accession>
<dbReference type="EC" id="6.3.4.21" evidence="3 11"/>
<dbReference type="InterPro" id="IPR041619">
    <property type="entry name" value="NAPRTase_C"/>
</dbReference>
<dbReference type="Pfam" id="PF17767">
    <property type="entry name" value="NAPRTase_N"/>
    <property type="match status" value="1"/>
</dbReference>
<reference evidence="15" key="1">
    <citation type="submission" date="2017-11" db="EMBL/GenBank/DDBJ databases">
        <title>The sensing device of the deep-sea amphipod.</title>
        <authorList>
            <person name="Kobayashi H."/>
            <person name="Nagahama T."/>
            <person name="Arai W."/>
            <person name="Sasagawa Y."/>
            <person name="Umeda M."/>
            <person name="Hayashi T."/>
            <person name="Nikaido I."/>
            <person name="Watanabe H."/>
            <person name="Oguri K."/>
            <person name="Kitazato H."/>
            <person name="Fujioka K."/>
            <person name="Kido Y."/>
            <person name="Takami H."/>
        </authorList>
    </citation>
    <scope>NUCLEOTIDE SEQUENCE</scope>
    <source>
        <tissue evidence="15">Whole body</tissue>
    </source>
</reference>
<dbReference type="InterPro" id="IPR013785">
    <property type="entry name" value="Aldolase_TIM"/>
</dbReference>
<dbReference type="SUPFAM" id="SSF51690">
    <property type="entry name" value="Nicotinate/Quinolinate PRTase C-terminal domain-like"/>
    <property type="match status" value="1"/>
</dbReference>
<protein>
    <recommendedName>
        <fullName evidence="4 11">Nicotinate phosphoribosyltransferase</fullName>
        <ecNumber evidence="3 11">6.3.4.21</ecNumber>
    </recommendedName>
</protein>
<name>A0A6A7GAJ7_9CRUS</name>
<comment type="similarity">
    <text evidence="2 11">Belongs to the NAPRTase family.</text>
</comment>
<comment type="pathway">
    <text evidence="1 11">Cofactor biosynthesis; NAD(+) biosynthesis; nicotinate D-ribonucleotide from nicotinate: step 1/1.</text>
</comment>
<dbReference type="InterPro" id="IPR006405">
    <property type="entry name" value="Nic_PRibTrfase_pncB"/>
</dbReference>
<dbReference type="InterPro" id="IPR041525">
    <property type="entry name" value="N/Namide_PRibTrfase"/>
</dbReference>
<dbReference type="InterPro" id="IPR036068">
    <property type="entry name" value="Nicotinate_pribotase-like_C"/>
</dbReference>
<comment type="function">
    <text evidence="9">Catalyzes the first step in the biosynthesis of NAD from nicotinic acid, the ATP-dependent synthesis of beta-nicotinate D-ribonucleotide from nicotinate and 5-phospho-D-ribose 1-phosphate. Helps prevent cellular oxidative stress via its role in NAD biosynthesis.</text>
</comment>
<dbReference type="SUPFAM" id="SSF54675">
    <property type="entry name" value="Nicotinate/Quinolinate PRTase N-terminal domain-like"/>
    <property type="match status" value="1"/>
</dbReference>
<evidence type="ECO:0000256" key="9">
    <source>
        <dbReference type="ARBA" id="ARBA00023426"/>
    </source>
</evidence>
<evidence type="ECO:0000313" key="15">
    <source>
        <dbReference type="EMBL" id="LAC27182.1"/>
    </source>
</evidence>
<evidence type="ECO:0000256" key="7">
    <source>
        <dbReference type="ARBA" id="ARBA00022642"/>
    </source>
</evidence>
<keyword evidence="5" id="KW-0597">Phosphoprotein</keyword>
<dbReference type="Pfam" id="PF17956">
    <property type="entry name" value="NAPRTase_C"/>
    <property type="match status" value="1"/>
</dbReference>
<keyword evidence="8 11" id="KW-0808">Transferase</keyword>
<evidence type="ECO:0000259" key="14">
    <source>
        <dbReference type="Pfam" id="PF17956"/>
    </source>
</evidence>
<feature type="domain" description="Nicotinate/nicotinamide phosphoribosyltransferase" evidence="12">
    <location>
        <begin position="167"/>
        <end position="410"/>
    </location>
</feature>
<evidence type="ECO:0000256" key="5">
    <source>
        <dbReference type="ARBA" id="ARBA00022553"/>
    </source>
</evidence>
<sequence length="538" mass="60230">MSEHKEKDDYLPSNCFVTSMLTDMYQLTMTYAYWKGGRSDDVAVFDLLFRKNPFGGEYTIFAGLDECLRYVNVFGFSDTDVSNLRALFPEWEEKFWDYLLALDTSKIKVYAMREGAVAFPKVPMIRVEGPLGVAQLLETTFLCLVNFPSLVATNAARHRIAAGPTKKLSEFGLRRAQGPDGAMSASRYAYLGGFDATSNLAAGIKNDILLRGTHAHSFVSSYIGLHELNTKLLRRANSDEEVDFVDLCQNQLKLLKASRCNTGELAAFIAYAQAYPKGFLALVDTYDTLSSGVPNFLAVSLALNKLGYQPVGIRLDSGDLAYLSRECRKQFIQVSKAFSVPFEKLTIVASNDLNEEVLYSLRDQGHEIDSFGIGTHLVTCQRQPALGCVYKLVEINGSPRIKVSQDIVKVTIPGRKKPFRLYGRANQPVLDLLVLAGSPDPVVGERILCRHPFDSQKRVYISPQRVEPLHTLVWDGKSVPPLYSLQQCKEYCASQLKAVRSDHIRRLNPTPYKVSVTLELFTFLNDLWQSEVPIPEID</sequence>
<dbReference type="Gene3D" id="3.20.140.10">
    <property type="entry name" value="nicotinate phosphoribosyltransferase"/>
    <property type="match status" value="2"/>
</dbReference>
<dbReference type="PANTHER" id="PTHR11098:SF1">
    <property type="entry name" value="NICOTINATE PHOSPHORIBOSYLTRANSFERASE"/>
    <property type="match status" value="1"/>
</dbReference>
<dbReference type="InterPro" id="IPR007229">
    <property type="entry name" value="Nic_PRibTrfase-Fam"/>
</dbReference>
<feature type="domain" description="Nicotinate phosphoribosyltransferase C-terminal" evidence="14">
    <location>
        <begin position="415"/>
        <end position="523"/>
    </location>
</feature>
<feature type="domain" description="Nicotinate phosphoribosyltransferase N-terminal" evidence="13">
    <location>
        <begin position="20"/>
        <end position="146"/>
    </location>
</feature>
<dbReference type="CDD" id="cd01570">
    <property type="entry name" value="NAPRTase_A"/>
    <property type="match status" value="1"/>
</dbReference>
<keyword evidence="15" id="KW-0328">Glycosyltransferase</keyword>